<protein>
    <recommendedName>
        <fullName evidence="2">DUF5683 domain-containing protein</fullName>
    </recommendedName>
</protein>
<dbReference type="Pfam" id="PF18935">
    <property type="entry name" value="DUF5683"/>
    <property type="match status" value="1"/>
</dbReference>
<feature type="signal peptide" evidence="1">
    <location>
        <begin position="1"/>
        <end position="19"/>
    </location>
</feature>
<name>A0A2S9J2K2_9SPHI</name>
<dbReference type="Proteomes" id="UP000239711">
    <property type="component" value="Unassembled WGS sequence"/>
</dbReference>
<reference evidence="3 4" key="1">
    <citation type="submission" date="2018-02" db="EMBL/GenBank/DDBJ databases">
        <title>The draft genome of Sphingobacterium sp. 5JN-11.</title>
        <authorList>
            <person name="Liu L."/>
            <person name="Li L."/>
            <person name="Liang L."/>
            <person name="Zhang X."/>
            <person name="Wang T."/>
        </authorList>
    </citation>
    <scope>NUCLEOTIDE SEQUENCE [LARGE SCALE GENOMIC DNA]</scope>
    <source>
        <strain evidence="3 4">5JN-11</strain>
    </source>
</reference>
<comment type="caution">
    <text evidence="3">The sequence shown here is derived from an EMBL/GenBank/DDBJ whole genome shotgun (WGS) entry which is preliminary data.</text>
</comment>
<dbReference type="EMBL" id="PVBQ01000009">
    <property type="protein sequence ID" value="PRD47005.1"/>
    <property type="molecule type" value="Genomic_DNA"/>
</dbReference>
<evidence type="ECO:0000259" key="2">
    <source>
        <dbReference type="Pfam" id="PF18935"/>
    </source>
</evidence>
<proteinExistence type="predicted"/>
<evidence type="ECO:0000313" key="3">
    <source>
        <dbReference type="EMBL" id="PRD47005.1"/>
    </source>
</evidence>
<keyword evidence="4" id="KW-1185">Reference proteome</keyword>
<evidence type="ECO:0000313" key="4">
    <source>
        <dbReference type="Proteomes" id="UP000239711"/>
    </source>
</evidence>
<organism evidence="3 4">
    <name type="scientific">Sphingobacterium haloxyli</name>
    <dbReference type="NCBI Taxonomy" id="2100533"/>
    <lineage>
        <taxon>Bacteria</taxon>
        <taxon>Pseudomonadati</taxon>
        <taxon>Bacteroidota</taxon>
        <taxon>Sphingobacteriia</taxon>
        <taxon>Sphingobacteriales</taxon>
        <taxon>Sphingobacteriaceae</taxon>
        <taxon>Sphingobacterium</taxon>
    </lineage>
</organism>
<dbReference type="OrthoDB" id="9813910at2"/>
<dbReference type="AlphaFoldDB" id="A0A2S9J2K2"/>
<accession>A0A2S9J2K2</accession>
<evidence type="ECO:0000256" key="1">
    <source>
        <dbReference type="SAM" id="SignalP"/>
    </source>
</evidence>
<sequence length="260" mass="30277">MRYKFLLFLIVVATLSIRAQERDTITKAVDTTAIDTATTKVALQDSVDMPQDTLGNVQDSVRKETRKERRAREKAEKEHEKYYYKDIKKDSTRLEIEHLSRTAWKRSLILPGWGQYTNKGLWWVKVPIIYGGLVTGYVVFDYWQWYYKKFLDELDYRIKYHDEPNDPDLMNWGTQGLVQQKDYGRRNRDLTILITAGFWGLNVVEAYVDSMLKYRWNIGSDMTMKIRPTLMPAMNTALIGSHALGGFGVTPGIKLTMNLK</sequence>
<dbReference type="InterPro" id="IPR043738">
    <property type="entry name" value="DUF5683"/>
</dbReference>
<feature type="domain" description="DUF5683" evidence="2">
    <location>
        <begin position="100"/>
        <end position="234"/>
    </location>
</feature>
<gene>
    <name evidence="3" type="ORF">C5745_12965</name>
</gene>
<keyword evidence="1" id="KW-0732">Signal</keyword>
<feature type="chain" id="PRO_5015648481" description="DUF5683 domain-containing protein" evidence="1">
    <location>
        <begin position="20"/>
        <end position="260"/>
    </location>
</feature>
<dbReference type="RefSeq" id="WP_105717440.1">
    <property type="nucleotide sequence ID" value="NZ_PVBQ01000009.1"/>
</dbReference>